<protein>
    <submittedName>
        <fullName evidence="1">Uncharacterized protein</fullName>
    </submittedName>
</protein>
<name>A0A964UQZ5_9ACTN</name>
<organism evidence="1 2">
    <name type="scientific">Streptomyces boluensis</name>
    <dbReference type="NCBI Taxonomy" id="1775135"/>
    <lineage>
        <taxon>Bacteria</taxon>
        <taxon>Bacillati</taxon>
        <taxon>Actinomycetota</taxon>
        <taxon>Actinomycetes</taxon>
        <taxon>Kitasatosporales</taxon>
        <taxon>Streptomycetaceae</taxon>
        <taxon>Streptomyces</taxon>
    </lineage>
</organism>
<dbReference type="OrthoDB" id="4335231at2"/>
<evidence type="ECO:0000313" key="1">
    <source>
        <dbReference type="EMBL" id="NBE51407.1"/>
    </source>
</evidence>
<accession>A0A964UQZ5</accession>
<sequence length="65" mass="6984">MFWPMIAIALGFCGLAVLGVLAVRVFLEVKRLGAQVADTAGKINRAAEDLERAATHMARTGRDTL</sequence>
<proteinExistence type="predicted"/>
<dbReference type="RefSeq" id="WP_161695378.1">
    <property type="nucleotide sequence ID" value="NZ_JAAAHS010000039.1"/>
</dbReference>
<keyword evidence="2" id="KW-1185">Reference proteome</keyword>
<gene>
    <name evidence="1" type="ORF">GUY60_08200</name>
</gene>
<dbReference type="EMBL" id="JAAAHS010000039">
    <property type="protein sequence ID" value="NBE51407.1"/>
    <property type="molecule type" value="Genomic_DNA"/>
</dbReference>
<dbReference type="AlphaFoldDB" id="A0A964UQZ5"/>
<comment type="caution">
    <text evidence="1">The sequence shown here is derived from an EMBL/GenBank/DDBJ whole genome shotgun (WGS) entry which is preliminary data.</text>
</comment>
<dbReference type="Proteomes" id="UP000598297">
    <property type="component" value="Unassembled WGS sequence"/>
</dbReference>
<reference evidence="1" key="1">
    <citation type="submission" date="2020-01" db="EMBL/GenBank/DDBJ databases">
        <title>Whole-genome analyses of novel actinobacteria.</title>
        <authorList>
            <person name="Sahin N."/>
        </authorList>
    </citation>
    <scope>NUCLEOTIDE SEQUENCE</scope>
    <source>
        <strain evidence="1">YC537</strain>
    </source>
</reference>
<evidence type="ECO:0000313" key="2">
    <source>
        <dbReference type="Proteomes" id="UP000598297"/>
    </source>
</evidence>